<accession>A6VBQ8</accession>
<dbReference type="Proteomes" id="UP000001582">
    <property type="component" value="Chromosome"/>
</dbReference>
<reference evidence="1 2" key="1">
    <citation type="submission" date="2007-06" db="EMBL/GenBank/DDBJ databases">
        <authorList>
            <person name="Dodson R.J."/>
            <person name="Harkins D."/>
            <person name="Paulsen I.T."/>
        </authorList>
    </citation>
    <scope>NUCLEOTIDE SEQUENCE [LARGE SCALE GENOMIC DNA]</scope>
    <source>
        <strain evidence="1 2">PA7</strain>
    </source>
</reference>
<dbReference type="AlphaFoldDB" id="A6VBQ8"/>
<reference evidence="1 2" key="2">
    <citation type="journal article" date="2010" name="PLoS ONE">
        <title>Complete genome sequence of the multiresistant taxonomic outlier Pseudomonas aeruginosa PA7.</title>
        <authorList>
            <person name="Roy P.H."/>
            <person name="Tetu S.G."/>
            <person name="Larouche A."/>
            <person name="Elbourne L."/>
            <person name="Tremblay S."/>
            <person name="Ren Q."/>
            <person name="Dodson R."/>
            <person name="Harkins D."/>
            <person name="Shay R."/>
            <person name="Watkins K."/>
            <person name="Mahamoud Y."/>
            <person name="Paulsen I.T."/>
        </authorList>
    </citation>
    <scope>NUCLEOTIDE SEQUENCE [LARGE SCALE GENOMIC DNA]</scope>
    <source>
        <strain evidence="1 2">PA7</strain>
    </source>
</reference>
<organism evidence="1 2">
    <name type="scientific">Pseudomonas paraeruginosa (strain DSM 24068 / PA7)</name>
    <name type="common">Pseudomonas aeruginosa (strain PA7)</name>
    <dbReference type="NCBI Taxonomy" id="381754"/>
    <lineage>
        <taxon>Bacteria</taxon>
        <taxon>Pseudomonadati</taxon>
        <taxon>Pseudomonadota</taxon>
        <taxon>Gammaproteobacteria</taxon>
        <taxon>Pseudomonadales</taxon>
        <taxon>Pseudomonadaceae</taxon>
        <taxon>Pseudomonas</taxon>
        <taxon>Pseudomonas paraeruginosa</taxon>
    </lineage>
</organism>
<dbReference type="KEGG" id="pap:PSPA7_5157"/>
<name>A6VBQ8_PSEP7</name>
<dbReference type="RefSeq" id="WP_012077291.1">
    <property type="nucleotide sequence ID" value="NC_009656.1"/>
</dbReference>
<evidence type="ECO:0000313" key="1">
    <source>
        <dbReference type="EMBL" id="ABR86153.1"/>
    </source>
</evidence>
<dbReference type="Gene3D" id="2.40.10.270">
    <property type="entry name" value="Bacteriophage SPP1 head-tail adaptor protein"/>
    <property type="match status" value="1"/>
</dbReference>
<dbReference type="EMBL" id="CP000744">
    <property type="protein sequence ID" value="ABR86153.1"/>
    <property type="molecule type" value="Genomic_DNA"/>
</dbReference>
<dbReference type="InterPro" id="IPR008767">
    <property type="entry name" value="Phage_SPP1_head-tail_adaptor"/>
</dbReference>
<proteinExistence type="predicted"/>
<sequence>MNAGRLRHPLNLQRVEVVQDPVTGEVIEDWVTVSREWASIEGVSGREFLAASAEQAETTYRITIRFRDDLDATWRLVSGATTYGIEAILPGNQPVWLVLMCKTL</sequence>
<dbReference type="InterPro" id="IPR038666">
    <property type="entry name" value="SSP1_head-tail_sf"/>
</dbReference>
<evidence type="ECO:0000313" key="2">
    <source>
        <dbReference type="Proteomes" id="UP000001582"/>
    </source>
</evidence>
<dbReference type="NCBIfam" id="TIGR01563">
    <property type="entry name" value="gp16_SPP1"/>
    <property type="match status" value="1"/>
</dbReference>
<gene>
    <name evidence="1" type="ordered locus">PSPA7_5157</name>
</gene>
<protein>
    <submittedName>
        <fullName evidence="1">Phage head-tail adaptor, putative</fullName>
    </submittedName>
</protein>
<dbReference type="Pfam" id="PF05521">
    <property type="entry name" value="Phage_HCP"/>
    <property type="match status" value="1"/>
</dbReference>
<dbReference type="HOGENOM" id="CLU_147810_2_1_6"/>